<organism evidence="1 2">
    <name type="scientific">Mucilaginibacter roseus</name>
    <dbReference type="NCBI Taxonomy" id="1528868"/>
    <lineage>
        <taxon>Bacteria</taxon>
        <taxon>Pseudomonadati</taxon>
        <taxon>Bacteroidota</taxon>
        <taxon>Sphingobacteriia</taxon>
        <taxon>Sphingobacteriales</taxon>
        <taxon>Sphingobacteriaceae</taxon>
        <taxon>Mucilaginibacter</taxon>
    </lineage>
</organism>
<dbReference type="EMBL" id="JAJPWV010000004">
    <property type="protein sequence ID" value="MCD8741859.1"/>
    <property type="molecule type" value="Genomic_DNA"/>
</dbReference>
<dbReference type="RefSeq" id="WP_232178359.1">
    <property type="nucleotide sequence ID" value="NZ_JAJPWV010000004.1"/>
</dbReference>
<comment type="caution">
    <text evidence="1">The sequence shown here is derived from an EMBL/GenBank/DDBJ whole genome shotgun (WGS) entry which is preliminary data.</text>
</comment>
<evidence type="ECO:0000313" key="1">
    <source>
        <dbReference type="EMBL" id="MCD8741859.1"/>
    </source>
</evidence>
<protein>
    <submittedName>
        <fullName evidence="1">Uncharacterized protein</fullName>
    </submittedName>
</protein>
<keyword evidence="2" id="KW-1185">Reference proteome</keyword>
<reference evidence="1 2" key="1">
    <citation type="submission" date="2021-12" db="EMBL/GenBank/DDBJ databases">
        <title>Mucilaginibacter roseus genome.</title>
        <authorList>
            <person name="Ferreira J.R."/>
            <person name="Newman J.D."/>
        </authorList>
    </citation>
    <scope>NUCLEOTIDE SEQUENCE [LARGE SCALE GENOMIC DNA]</scope>
    <source>
        <strain evidence="1 2">LMG 28454</strain>
    </source>
</reference>
<evidence type="ECO:0000313" key="2">
    <source>
        <dbReference type="Proteomes" id="UP001199919"/>
    </source>
</evidence>
<dbReference type="Proteomes" id="UP001199919">
    <property type="component" value="Unassembled WGS sequence"/>
</dbReference>
<gene>
    <name evidence="1" type="ORF">LT679_14680</name>
</gene>
<accession>A0ABS8U422</accession>
<proteinExistence type="predicted"/>
<name>A0ABS8U422_9SPHI</name>
<sequence length="47" mass="5082">MTTVIIKSDSDSKTELLLKLGKELGLEVEKQSDFVELDAQALAFGIG</sequence>